<keyword evidence="1" id="KW-0472">Membrane</keyword>
<name>A0ABP7VTJ0_9BACI</name>
<proteinExistence type="predicted"/>
<sequence>MMSNKEQDLKKIKKSYRPELFPPVFLTIVCISPYLWLFIDIADGKYDRLNMLAILSGLCICIITLTWTLVFIGIRKYKKEVKDYLRDPNKYEW</sequence>
<feature type="transmembrane region" description="Helical" evidence="1">
    <location>
        <begin position="20"/>
        <end position="39"/>
    </location>
</feature>
<evidence type="ECO:0000313" key="2">
    <source>
        <dbReference type="EMBL" id="GAA4073619.1"/>
    </source>
</evidence>
<evidence type="ECO:0000313" key="3">
    <source>
        <dbReference type="Proteomes" id="UP001501734"/>
    </source>
</evidence>
<accession>A0ABP7VTJ0</accession>
<feature type="transmembrane region" description="Helical" evidence="1">
    <location>
        <begin position="51"/>
        <end position="74"/>
    </location>
</feature>
<dbReference type="RefSeq" id="WP_344912514.1">
    <property type="nucleotide sequence ID" value="NZ_BAABDL010000101.1"/>
</dbReference>
<gene>
    <name evidence="2" type="ORF">GCM10022410_18660</name>
</gene>
<protein>
    <submittedName>
        <fullName evidence="2">Uncharacterized protein</fullName>
    </submittedName>
</protein>
<dbReference type="EMBL" id="BAABDL010000101">
    <property type="protein sequence ID" value="GAA4073619.1"/>
    <property type="molecule type" value="Genomic_DNA"/>
</dbReference>
<organism evidence="2 3">
    <name type="scientific">Amphibacillus indicireducens</name>
    <dbReference type="NCBI Taxonomy" id="1076330"/>
    <lineage>
        <taxon>Bacteria</taxon>
        <taxon>Bacillati</taxon>
        <taxon>Bacillota</taxon>
        <taxon>Bacilli</taxon>
        <taxon>Bacillales</taxon>
        <taxon>Bacillaceae</taxon>
        <taxon>Amphibacillus</taxon>
    </lineage>
</organism>
<keyword evidence="1" id="KW-1133">Transmembrane helix</keyword>
<comment type="caution">
    <text evidence="2">The sequence shown here is derived from an EMBL/GenBank/DDBJ whole genome shotgun (WGS) entry which is preliminary data.</text>
</comment>
<dbReference type="Proteomes" id="UP001501734">
    <property type="component" value="Unassembled WGS sequence"/>
</dbReference>
<keyword evidence="1" id="KW-0812">Transmembrane</keyword>
<reference evidence="3" key="1">
    <citation type="journal article" date="2019" name="Int. J. Syst. Evol. Microbiol.">
        <title>The Global Catalogue of Microorganisms (GCM) 10K type strain sequencing project: providing services to taxonomists for standard genome sequencing and annotation.</title>
        <authorList>
            <consortium name="The Broad Institute Genomics Platform"/>
            <consortium name="The Broad Institute Genome Sequencing Center for Infectious Disease"/>
            <person name="Wu L."/>
            <person name="Ma J."/>
        </authorList>
    </citation>
    <scope>NUCLEOTIDE SEQUENCE [LARGE SCALE GENOMIC DNA]</scope>
    <source>
        <strain evidence="3">JCM 17250</strain>
    </source>
</reference>
<keyword evidence="3" id="KW-1185">Reference proteome</keyword>
<evidence type="ECO:0000256" key="1">
    <source>
        <dbReference type="SAM" id="Phobius"/>
    </source>
</evidence>